<dbReference type="PANTHER" id="PTHR23407:SF1">
    <property type="entry name" value="5-FORMYLTETRAHYDROFOLATE CYCLO-LIGASE"/>
    <property type="match status" value="1"/>
</dbReference>
<dbReference type="GO" id="GO:0046872">
    <property type="term" value="F:metal ion binding"/>
    <property type="evidence" value="ECO:0007669"/>
    <property type="project" value="UniProtKB-KW"/>
</dbReference>
<dbReference type="EC" id="6.3.3.2" evidence="5"/>
<keyword evidence="6" id="KW-0436">Ligase</keyword>
<accession>A0A2S7UYV2</accession>
<dbReference type="RefSeq" id="WP_229793273.1">
    <property type="nucleotide sequence ID" value="NZ_BMYG01000001.1"/>
</dbReference>
<protein>
    <recommendedName>
        <fullName evidence="5">5-formyltetrahydrofolate cyclo-ligase</fullName>
        <ecNumber evidence="5">6.3.3.2</ecNumber>
    </recommendedName>
</protein>
<feature type="binding site" evidence="4">
    <location>
        <begin position="10"/>
        <end position="14"/>
    </location>
    <ligand>
        <name>ATP</name>
        <dbReference type="ChEBI" id="CHEBI:30616"/>
    </ligand>
</feature>
<keyword evidence="7" id="KW-1185">Reference proteome</keyword>
<evidence type="ECO:0000256" key="5">
    <source>
        <dbReference type="RuleBase" id="RU361279"/>
    </source>
</evidence>
<keyword evidence="5" id="KW-0460">Magnesium</keyword>
<dbReference type="Pfam" id="PF01812">
    <property type="entry name" value="5-FTHF_cyc-lig"/>
    <property type="match status" value="1"/>
</dbReference>
<organism evidence="6 7">
    <name type="scientific">Psychrosphaera saromensis</name>
    <dbReference type="NCBI Taxonomy" id="716813"/>
    <lineage>
        <taxon>Bacteria</taxon>
        <taxon>Pseudomonadati</taxon>
        <taxon>Pseudomonadota</taxon>
        <taxon>Gammaproteobacteria</taxon>
        <taxon>Alteromonadales</taxon>
        <taxon>Pseudoalteromonadaceae</taxon>
        <taxon>Psychrosphaera</taxon>
    </lineage>
</organism>
<feature type="binding site" evidence="4">
    <location>
        <position position="59"/>
    </location>
    <ligand>
        <name>substrate</name>
    </ligand>
</feature>
<dbReference type="NCBIfam" id="TIGR02727">
    <property type="entry name" value="MTHFS_bact"/>
    <property type="match status" value="1"/>
</dbReference>
<dbReference type="InterPro" id="IPR024185">
    <property type="entry name" value="FTHF_cligase-like_sf"/>
</dbReference>
<evidence type="ECO:0000256" key="3">
    <source>
        <dbReference type="ARBA" id="ARBA00022840"/>
    </source>
</evidence>
<dbReference type="Gene3D" id="3.40.50.10420">
    <property type="entry name" value="NagB/RpiA/CoA transferase-like"/>
    <property type="match status" value="1"/>
</dbReference>
<comment type="similarity">
    <text evidence="1 5">Belongs to the 5-formyltetrahydrofolate cyclo-ligase family.</text>
</comment>
<keyword evidence="2 4" id="KW-0547">Nucleotide-binding</keyword>
<feature type="binding site" evidence="4">
    <location>
        <position position="54"/>
    </location>
    <ligand>
        <name>substrate</name>
    </ligand>
</feature>
<feature type="binding site" evidence="4">
    <location>
        <begin position="144"/>
        <end position="152"/>
    </location>
    <ligand>
        <name>ATP</name>
        <dbReference type="ChEBI" id="CHEBI:30616"/>
    </ligand>
</feature>
<comment type="cofactor">
    <cofactor evidence="5">
        <name>Mg(2+)</name>
        <dbReference type="ChEBI" id="CHEBI:18420"/>
    </cofactor>
</comment>
<name>A0A2S7UYV2_9GAMM</name>
<gene>
    <name evidence="6" type="ORF">BTO11_15370</name>
</gene>
<sequence length="204" mass="23190">MQKQQSLMNRAEIRQIIRQKRNALSLEQQSNAAKLISDKIIELVTPKDVVALYLANDGEISPNQTIRHLQHNEVTTLLPVMHSFHKGYLNFQSYLCTKNTDNTIMVKNNFAILEPKLNALQTYPLSQIHYIFMPLVAFDANGNRLGMGGGFYDRTLSKLAELESRPKLIGLAHDCQQVDELPKQAWDIPLDLIITPNKIIVPDQ</sequence>
<dbReference type="PANTHER" id="PTHR23407">
    <property type="entry name" value="ATPASE INHIBITOR/5-FORMYLTETRAHYDROFOLATE CYCLO-LIGASE"/>
    <property type="match status" value="1"/>
</dbReference>
<keyword evidence="5" id="KW-0479">Metal-binding</keyword>
<evidence type="ECO:0000313" key="7">
    <source>
        <dbReference type="Proteomes" id="UP000239007"/>
    </source>
</evidence>
<evidence type="ECO:0000256" key="2">
    <source>
        <dbReference type="ARBA" id="ARBA00022741"/>
    </source>
</evidence>
<evidence type="ECO:0000256" key="4">
    <source>
        <dbReference type="PIRSR" id="PIRSR006806-1"/>
    </source>
</evidence>
<dbReference type="GO" id="GO:0005524">
    <property type="term" value="F:ATP binding"/>
    <property type="evidence" value="ECO:0007669"/>
    <property type="project" value="UniProtKB-KW"/>
</dbReference>
<dbReference type="InterPro" id="IPR002698">
    <property type="entry name" value="FTHF_cligase"/>
</dbReference>
<dbReference type="InterPro" id="IPR037171">
    <property type="entry name" value="NagB/RpiA_transferase-like"/>
</dbReference>
<dbReference type="GO" id="GO:0030272">
    <property type="term" value="F:5-formyltetrahydrofolate cyclo-ligase activity"/>
    <property type="evidence" value="ECO:0007669"/>
    <property type="project" value="UniProtKB-EC"/>
</dbReference>
<dbReference type="GO" id="GO:0035999">
    <property type="term" value="P:tetrahydrofolate interconversion"/>
    <property type="evidence" value="ECO:0007669"/>
    <property type="project" value="TreeGrafter"/>
</dbReference>
<dbReference type="GO" id="GO:0009396">
    <property type="term" value="P:folic acid-containing compound biosynthetic process"/>
    <property type="evidence" value="ECO:0007669"/>
    <property type="project" value="TreeGrafter"/>
</dbReference>
<dbReference type="PIRSF" id="PIRSF006806">
    <property type="entry name" value="FTHF_cligase"/>
    <property type="match status" value="1"/>
</dbReference>
<evidence type="ECO:0000256" key="1">
    <source>
        <dbReference type="ARBA" id="ARBA00010638"/>
    </source>
</evidence>
<dbReference type="EMBL" id="MSCH01000003">
    <property type="protein sequence ID" value="PQJ54895.1"/>
    <property type="molecule type" value="Genomic_DNA"/>
</dbReference>
<reference evidence="6 7" key="1">
    <citation type="submission" date="2016-12" db="EMBL/GenBank/DDBJ databases">
        <title>Diversity of luminous bacteria.</title>
        <authorList>
            <person name="Yoshizawa S."/>
            <person name="Kogure K."/>
        </authorList>
    </citation>
    <scope>NUCLEOTIDE SEQUENCE [LARGE SCALE GENOMIC DNA]</scope>
    <source>
        <strain evidence="6 7">SA4-48</strain>
    </source>
</reference>
<dbReference type="SUPFAM" id="SSF100950">
    <property type="entry name" value="NagB/RpiA/CoA transferase-like"/>
    <property type="match status" value="1"/>
</dbReference>
<keyword evidence="3 4" id="KW-0067">ATP-binding</keyword>
<comment type="catalytic activity">
    <reaction evidence="5">
        <text>(6S)-5-formyl-5,6,7,8-tetrahydrofolate + ATP = (6R)-5,10-methenyltetrahydrofolate + ADP + phosphate</text>
        <dbReference type="Rhea" id="RHEA:10488"/>
        <dbReference type="ChEBI" id="CHEBI:30616"/>
        <dbReference type="ChEBI" id="CHEBI:43474"/>
        <dbReference type="ChEBI" id="CHEBI:57455"/>
        <dbReference type="ChEBI" id="CHEBI:57457"/>
        <dbReference type="ChEBI" id="CHEBI:456216"/>
        <dbReference type="EC" id="6.3.3.2"/>
    </reaction>
</comment>
<dbReference type="AlphaFoldDB" id="A0A2S7UYV2"/>
<comment type="caution">
    <text evidence="6">The sequence shown here is derived from an EMBL/GenBank/DDBJ whole genome shotgun (WGS) entry which is preliminary data.</text>
</comment>
<evidence type="ECO:0000313" key="6">
    <source>
        <dbReference type="EMBL" id="PQJ54895.1"/>
    </source>
</evidence>
<dbReference type="Proteomes" id="UP000239007">
    <property type="component" value="Unassembled WGS sequence"/>
</dbReference>
<proteinExistence type="inferred from homology"/>